<gene>
    <name evidence="1" type="ordered locus">Os01g0552050</name>
    <name evidence="1" type="ORF">OSNPB_010552050</name>
</gene>
<dbReference type="AlphaFoldDB" id="A0A0P0V3Y3"/>
<name>A0A0P0V3Y3_ORYSJ</name>
<dbReference type="EMBL" id="AP014957">
    <property type="protein sequence ID" value="BAS72659.1"/>
    <property type="molecule type" value="Genomic_DNA"/>
</dbReference>
<dbReference type="Gramene" id="Os01t0552050-00">
    <property type="protein sequence ID" value="Os01t0552050-00"/>
    <property type="gene ID" value="Os01g0552050"/>
</dbReference>
<accession>A0A0P0V3Y3</accession>
<dbReference type="InParanoid" id="A0A0P0V3Y3"/>
<sequence length="146" mass="15973">MDFCCPEADCVQLCSLTCFHRVIRGYLGGDTSSIQWTAQKFTEAPGPALTNHSHLPTWLCPGSPENNVKLSSSSLDTTLPVSIAHFTVISTPSTPFRVLLISITAMTLKDLCKTRCFFDLAASSSLHSRRVPSKQHVMSISRLTSD</sequence>
<keyword evidence="2" id="KW-1185">Reference proteome</keyword>
<dbReference type="Proteomes" id="UP000059680">
    <property type="component" value="Chromosome 1"/>
</dbReference>
<organism evidence="1 2">
    <name type="scientific">Oryza sativa subsp. japonica</name>
    <name type="common">Rice</name>
    <dbReference type="NCBI Taxonomy" id="39947"/>
    <lineage>
        <taxon>Eukaryota</taxon>
        <taxon>Viridiplantae</taxon>
        <taxon>Streptophyta</taxon>
        <taxon>Embryophyta</taxon>
        <taxon>Tracheophyta</taxon>
        <taxon>Spermatophyta</taxon>
        <taxon>Magnoliopsida</taxon>
        <taxon>Liliopsida</taxon>
        <taxon>Poales</taxon>
        <taxon>Poaceae</taxon>
        <taxon>BOP clade</taxon>
        <taxon>Oryzoideae</taxon>
        <taxon>Oryzeae</taxon>
        <taxon>Oryzinae</taxon>
        <taxon>Oryza</taxon>
        <taxon>Oryza sativa</taxon>
    </lineage>
</organism>
<reference evidence="1 2" key="2">
    <citation type="journal article" date="2013" name="Plant Cell Physiol.">
        <title>Rice Annotation Project Database (RAP-DB): an integrative and interactive database for rice genomics.</title>
        <authorList>
            <person name="Sakai H."/>
            <person name="Lee S.S."/>
            <person name="Tanaka T."/>
            <person name="Numa H."/>
            <person name="Kim J."/>
            <person name="Kawahara Y."/>
            <person name="Wakimoto H."/>
            <person name="Yang C.C."/>
            <person name="Iwamoto M."/>
            <person name="Abe T."/>
            <person name="Yamada Y."/>
            <person name="Muto A."/>
            <person name="Inokuchi H."/>
            <person name="Ikemura T."/>
            <person name="Matsumoto T."/>
            <person name="Sasaki T."/>
            <person name="Itoh T."/>
        </authorList>
    </citation>
    <scope>NUCLEOTIDE SEQUENCE [LARGE SCALE GENOMIC DNA]</scope>
    <source>
        <strain evidence="2">cv. Nipponbare</strain>
    </source>
</reference>
<evidence type="ECO:0000313" key="2">
    <source>
        <dbReference type="Proteomes" id="UP000059680"/>
    </source>
</evidence>
<dbReference type="PaxDb" id="39947-A0A0P0V3Y3"/>
<reference evidence="2" key="1">
    <citation type="journal article" date="2005" name="Nature">
        <title>The map-based sequence of the rice genome.</title>
        <authorList>
            <consortium name="International rice genome sequencing project (IRGSP)"/>
            <person name="Matsumoto T."/>
            <person name="Wu J."/>
            <person name="Kanamori H."/>
            <person name="Katayose Y."/>
            <person name="Fujisawa M."/>
            <person name="Namiki N."/>
            <person name="Mizuno H."/>
            <person name="Yamamoto K."/>
            <person name="Antonio B.A."/>
            <person name="Baba T."/>
            <person name="Sakata K."/>
            <person name="Nagamura Y."/>
            <person name="Aoki H."/>
            <person name="Arikawa K."/>
            <person name="Arita K."/>
            <person name="Bito T."/>
            <person name="Chiden Y."/>
            <person name="Fujitsuka N."/>
            <person name="Fukunaka R."/>
            <person name="Hamada M."/>
            <person name="Harada C."/>
            <person name="Hayashi A."/>
            <person name="Hijishita S."/>
            <person name="Honda M."/>
            <person name="Hosokawa S."/>
            <person name="Ichikawa Y."/>
            <person name="Idonuma A."/>
            <person name="Iijima M."/>
            <person name="Ikeda M."/>
            <person name="Ikeno M."/>
            <person name="Ito K."/>
            <person name="Ito S."/>
            <person name="Ito T."/>
            <person name="Ito Y."/>
            <person name="Ito Y."/>
            <person name="Iwabuchi A."/>
            <person name="Kamiya K."/>
            <person name="Karasawa W."/>
            <person name="Kurita K."/>
            <person name="Katagiri S."/>
            <person name="Kikuta A."/>
            <person name="Kobayashi H."/>
            <person name="Kobayashi N."/>
            <person name="Machita K."/>
            <person name="Maehara T."/>
            <person name="Masukawa M."/>
            <person name="Mizubayashi T."/>
            <person name="Mukai Y."/>
            <person name="Nagasaki H."/>
            <person name="Nagata Y."/>
            <person name="Naito S."/>
            <person name="Nakashima M."/>
            <person name="Nakama Y."/>
            <person name="Nakamichi Y."/>
            <person name="Nakamura M."/>
            <person name="Meguro A."/>
            <person name="Negishi M."/>
            <person name="Ohta I."/>
            <person name="Ohta T."/>
            <person name="Okamoto M."/>
            <person name="Ono N."/>
            <person name="Saji S."/>
            <person name="Sakaguchi M."/>
            <person name="Sakai K."/>
            <person name="Shibata M."/>
            <person name="Shimokawa T."/>
            <person name="Song J."/>
            <person name="Takazaki Y."/>
            <person name="Terasawa K."/>
            <person name="Tsugane M."/>
            <person name="Tsuji K."/>
            <person name="Ueda S."/>
            <person name="Waki K."/>
            <person name="Yamagata H."/>
            <person name="Yamamoto M."/>
            <person name="Yamamoto S."/>
            <person name="Yamane H."/>
            <person name="Yoshiki S."/>
            <person name="Yoshihara R."/>
            <person name="Yukawa K."/>
            <person name="Zhong H."/>
            <person name="Yano M."/>
            <person name="Yuan Q."/>
            <person name="Ouyang S."/>
            <person name="Liu J."/>
            <person name="Jones K.M."/>
            <person name="Gansberger K."/>
            <person name="Moffat K."/>
            <person name="Hill J."/>
            <person name="Bera J."/>
            <person name="Fadrosh D."/>
            <person name="Jin S."/>
            <person name="Johri S."/>
            <person name="Kim M."/>
            <person name="Overton L."/>
            <person name="Reardon M."/>
            <person name="Tsitrin T."/>
            <person name="Vuong H."/>
            <person name="Weaver B."/>
            <person name="Ciecko A."/>
            <person name="Tallon L."/>
            <person name="Jackson J."/>
            <person name="Pai G."/>
            <person name="Aken S.V."/>
            <person name="Utterback T."/>
            <person name="Reidmuller S."/>
            <person name="Feldblyum T."/>
            <person name="Hsiao J."/>
            <person name="Zismann V."/>
            <person name="Iobst S."/>
            <person name="de Vazeille A.R."/>
            <person name="Buell C.R."/>
            <person name="Ying K."/>
            <person name="Li Y."/>
            <person name="Lu T."/>
            <person name="Huang Y."/>
            <person name="Zhao Q."/>
            <person name="Feng Q."/>
            <person name="Zhang L."/>
            <person name="Zhu J."/>
            <person name="Weng Q."/>
            <person name="Mu J."/>
            <person name="Lu Y."/>
            <person name="Fan D."/>
            <person name="Liu Y."/>
            <person name="Guan J."/>
            <person name="Zhang Y."/>
            <person name="Yu S."/>
            <person name="Liu X."/>
            <person name="Zhang Y."/>
            <person name="Hong G."/>
            <person name="Han B."/>
            <person name="Choisne N."/>
            <person name="Demange N."/>
            <person name="Orjeda G."/>
            <person name="Samain S."/>
            <person name="Cattolico L."/>
            <person name="Pelletier E."/>
            <person name="Couloux A."/>
            <person name="Segurens B."/>
            <person name="Wincker P."/>
            <person name="D'Hont A."/>
            <person name="Scarpelli C."/>
            <person name="Weissenbach J."/>
            <person name="Salanoubat M."/>
            <person name="Quetier F."/>
            <person name="Yu Y."/>
            <person name="Kim H.R."/>
            <person name="Rambo T."/>
            <person name="Currie J."/>
            <person name="Collura K."/>
            <person name="Luo M."/>
            <person name="Yang T."/>
            <person name="Ammiraju J.S.S."/>
            <person name="Engler F."/>
            <person name="Soderlund C."/>
            <person name="Wing R.A."/>
            <person name="Palmer L.E."/>
            <person name="de la Bastide M."/>
            <person name="Spiegel L."/>
            <person name="Nascimento L."/>
            <person name="Zutavern T."/>
            <person name="O'Shaughnessy A."/>
            <person name="Dike S."/>
            <person name="Dedhia N."/>
            <person name="Preston R."/>
            <person name="Balija V."/>
            <person name="McCombie W.R."/>
            <person name="Chow T."/>
            <person name="Chen H."/>
            <person name="Chung M."/>
            <person name="Chen C."/>
            <person name="Shaw J."/>
            <person name="Wu H."/>
            <person name="Hsiao K."/>
            <person name="Chao Y."/>
            <person name="Chu M."/>
            <person name="Cheng C."/>
            <person name="Hour A."/>
            <person name="Lee P."/>
            <person name="Lin S."/>
            <person name="Lin Y."/>
            <person name="Liou J."/>
            <person name="Liu S."/>
            <person name="Hsing Y."/>
            <person name="Raghuvanshi S."/>
            <person name="Mohanty A."/>
            <person name="Bharti A.K."/>
            <person name="Gaur A."/>
            <person name="Gupta V."/>
            <person name="Kumar D."/>
            <person name="Ravi V."/>
            <person name="Vij S."/>
            <person name="Kapur A."/>
            <person name="Khurana P."/>
            <person name="Khurana P."/>
            <person name="Khurana J.P."/>
            <person name="Tyagi A.K."/>
            <person name="Gaikwad K."/>
            <person name="Singh A."/>
            <person name="Dalal V."/>
            <person name="Srivastava S."/>
            <person name="Dixit A."/>
            <person name="Pal A.K."/>
            <person name="Ghazi I.A."/>
            <person name="Yadav M."/>
            <person name="Pandit A."/>
            <person name="Bhargava A."/>
            <person name="Sureshbabu K."/>
            <person name="Batra K."/>
            <person name="Sharma T.R."/>
            <person name="Mohapatra T."/>
            <person name="Singh N.K."/>
            <person name="Messing J."/>
            <person name="Nelson A.B."/>
            <person name="Fuks G."/>
            <person name="Kavchok S."/>
            <person name="Keizer G."/>
            <person name="Linton E."/>
            <person name="Llaca V."/>
            <person name="Song R."/>
            <person name="Tanyolac B."/>
            <person name="Young S."/>
            <person name="Ho-Il K."/>
            <person name="Hahn J.H."/>
            <person name="Sangsakoo G."/>
            <person name="Vanavichit A."/>
            <person name="de Mattos Luiz.A.T."/>
            <person name="Zimmer P.D."/>
            <person name="Malone G."/>
            <person name="Dellagostin O."/>
            <person name="de Oliveira A.C."/>
            <person name="Bevan M."/>
            <person name="Bancroft I."/>
            <person name="Minx P."/>
            <person name="Cordum H."/>
            <person name="Wilson R."/>
            <person name="Cheng Z."/>
            <person name="Jin W."/>
            <person name="Jiang J."/>
            <person name="Leong S.A."/>
            <person name="Iwama H."/>
            <person name="Gojobori T."/>
            <person name="Itoh T."/>
            <person name="Niimura Y."/>
            <person name="Fujii Y."/>
            <person name="Habara T."/>
            <person name="Sakai H."/>
            <person name="Sato Y."/>
            <person name="Wilson G."/>
            <person name="Kumar K."/>
            <person name="McCouch S."/>
            <person name="Juretic N."/>
            <person name="Hoen D."/>
            <person name="Wright S."/>
            <person name="Bruskiewich R."/>
            <person name="Bureau T."/>
            <person name="Miyao A."/>
            <person name="Hirochika H."/>
            <person name="Nishikawa T."/>
            <person name="Kadowaki K."/>
            <person name="Sugiura M."/>
            <person name="Burr B."/>
            <person name="Sasaki T."/>
        </authorList>
    </citation>
    <scope>NUCLEOTIDE SEQUENCE [LARGE SCALE GENOMIC DNA]</scope>
    <source>
        <strain evidence="2">cv. Nipponbare</strain>
    </source>
</reference>
<protein>
    <submittedName>
        <fullName evidence="1">Os01g0552050 protein</fullName>
    </submittedName>
</protein>
<reference evidence="1 2" key="3">
    <citation type="journal article" date="2013" name="Rice">
        <title>Improvement of the Oryza sativa Nipponbare reference genome using next generation sequence and optical map data.</title>
        <authorList>
            <person name="Kawahara Y."/>
            <person name="de la Bastide M."/>
            <person name="Hamilton J.P."/>
            <person name="Kanamori H."/>
            <person name="McCombie W.R."/>
            <person name="Ouyang S."/>
            <person name="Schwartz D.C."/>
            <person name="Tanaka T."/>
            <person name="Wu J."/>
            <person name="Zhou S."/>
            <person name="Childs K.L."/>
            <person name="Davidson R.M."/>
            <person name="Lin H."/>
            <person name="Quesada-Ocampo L."/>
            <person name="Vaillancourt B."/>
            <person name="Sakai H."/>
            <person name="Lee S.S."/>
            <person name="Kim J."/>
            <person name="Numa H."/>
            <person name="Itoh T."/>
            <person name="Buell C.R."/>
            <person name="Matsumoto T."/>
        </authorList>
    </citation>
    <scope>NUCLEOTIDE SEQUENCE [LARGE SCALE GENOMIC DNA]</scope>
    <source>
        <strain evidence="2">cv. Nipponbare</strain>
    </source>
</reference>
<proteinExistence type="predicted"/>
<evidence type="ECO:0000313" key="1">
    <source>
        <dbReference type="EMBL" id="BAS72659.1"/>
    </source>
</evidence>